<organism evidence="8 9">
    <name type="scientific">Alkalimarinus sediminis</name>
    <dbReference type="NCBI Taxonomy" id="1632866"/>
    <lineage>
        <taxon>Bacteria</taxon>
        <taxon>Pseudomonadati</taxon>
        <taxon>Pseudomonadota</taxon>
        <taxon>Gammaproteobacteria</taxon>
        <taxon>Alteromonadales</taxon>
        <taxon>Alteromonadaceae</taxon>
        <taxon>Alkalimarinus</taxon>
    </lineage>
</organism>
<reference evidence="8" key="1">
    <citation type="submission" date="2022-07" db="EMBL/GenBank/DDBJ databases">
        <title>Alkalimarinus sp. nov., isolated from gut of a Alitta virens.</title>
        <authorList>
            <person name="Yang A.I."/>
            <person name="Shin N.-R."/>
        </authorList>
    </citation>
    <scope>NUCLEOTIDE SEQUENCE</scope>
    <source>
        <strain evidence="8">FA028</strain>
    </source>
</reference>
<evidence type="ECO:0000313" key="8">
    <source>
        <dbReference type="EMBL" id="UZW74493.1"/>
    </source>
</evidence>
<evidence type="ECO:0000256" key="2">
    <source>
        <dbReference type="ARBA" id="ARBA00022448"/>
    </source>
</evidence>
<comment type="subcellular location">
    <subcellularLocation>
        <location evidence="1">Membrane</location>
        <topology evidence="1">Multi-pass membrane protein</topology>
    </subcellularLocation>
</comment>
<accession>A0A9E8HKR2</accession>
<keyword evidence="3 6" id="KW-0812">Transmembrane</keyword>
<evidence type="ECO:0000313" key="9">
    <source>
        <dbReference type="Proteomes" id="UP001164472"/>
    </source>
</evidence>
<feature type="transmembrane region" description="Helical" evidence="6">
    <location>
        <begin position="115"/>
        <end position="132"/>
    </location>
</feature>
<dbReference type="AlphaFoldDB" id="A0A9E8HKR2"/>
<feature type="transmembrane region" description="Helical" evidence="6">
    <location>
        <begin position="152"/>
        <end position="171"/>
    </location>
</feature>
<feature type="domain" description="Cation efflux protein transmembrane" evidence="7">
    <location>
        <begin position="7"/>
        <end position="204"/>
    </location>
</feature>
<feature type="transmembrane region" description="Helical" evidence="6">
    <location>
        <begin position="5"/>
        <end position="27"/>
    </location>
</feature>
<keyword evidence="9" id="KW-1185">Reference proteome</keyword>
<dbReference type="Gene3D" id="1.20.1510.10">
    <property type="entry name" value="Cation efflux protein transmembrane domain"/>
    <property type="match status" value="1"/>
</dbReference>
<evidence type="ECO:0000259" key="7">
    <source>
        <dbReference type="Pfam" id="PF01545"/>
    </source>
</evidence>
<dbReference type="EMBL" id="CP101527">
    <property type="protein sequence ID" value="UZW74493.1"/>
    <property type="molecule type" value="Genomic_DNA"/>
</dbReference>
<evidence type="ECO:0000256" key="5">
    <source>
        <dbReference type="ARBA" id="ARBA00023136"/>
    </source>
</evidence>
<dbReference type="InterPro" id="IPR050291">
    <property type="entry name" value="CDF_Transporter"/>
</dbReference>
<dbReference type="PANTHER" id="PTHR43840:SF15">
    <property type="entry name" value="MITOCHONDRIAL METAL TRANSPORTER 1-RELATED"/>
    <property type="match status" value="1"/>
</dbReference>
<dbReference type="PANTHER" id="PTHR43840">
    <property type="entry name" value="MITOCHONDRIAL METAL TRANSPORTER 1-RELATED"/>
    <property type="match status" value="1"/>
</dbReference>
<gene>
    <name evidence="8" type="ORF">NNL22_15935</name>
</gene>
<feature type="transmembrane region" description="Helical" evidence="6">
    <location>
        <begin position="186"/>
        <end position="204"/>
    </location>
</feature>
<dbReference type="InterPro" id="IPR027469">
    <property type="entry name" value="Cation_efflux_TMD_sf"/>
</dbReference>
<dbReference type="RefSeq" id="WP_251812563.1">
    <property type="nucleotide sequence ID" value="NZ_CP101527.1"/>
</dbReference>
<protein>
    <submittedName>
        <fullName evidence="8">Cation transporter</fullName>
    </submittedName>
</protein>
<dbReference type="Pfam" id="PF01545">
    <property type="entry name" value="Cation_efflux"/>
    <property type="match status" value="1"/>
</dbReference>
<dbReference type="GO" id="GO:0005886">
    <property type="term" value="C:plasma membrane"/>
    <property type="evidence" value="ECO:0007669"/>
    <property type="project" value="TreeGrafter"/>
</dbReference>
<dbReference type="SUPFAM" id="SSF161111">
    <property type="entry name" value="Cation efflux protein transmembrane domain-like"/>
    <property type="match status" value="1"/>
</dbReference>
<dbReference type="GO" id="GO:0015341">
    <property type="term" value="F:zinc efflux antiporter activity"/>
    <property type="evidence" value="ECO:0007669"/>
    <property type="project" value="TreeGrafter"/>
</dbReference>
<dbReference type="InterPro" id="IPR058533">
    <property type="entry name" value="Cation_efflux_TM"/>
</dbReference>
<evidence type="ECO:0000256" key="4">
    <source>
        <dbReference type="ARBA" id="ARBA00022989"/>
    </source>
</evidence>
<evidence type="ECO:0000256" key="3">
    <source>
        <dbReference type="ARBA" id="ARBA00022692"/>
    </source>
</evidence>
<feature type="transmembrane region" description="Helical" evidence="6">
    <location>
        <begin position="33"/>
        <end position="54"/>
    </location>
</feature>
<keyword evidence="2" id="KW-0813">Transport</keyword>
<sequence>MTERVILLVSIVVTTLFACLGVIWGVLTDSSMIIFDGIYSFISLGLSFLSLAVLKQIQDKDAAEDARYPFGKAHFEPLLIVFKSLTLIGMCTFSAINSFSELLAGGRSVLPGPAVVYALISTLSCAAVMVLIQRKNKRMASNLLAAEQQQWLGDLLLSFGVLVGFSAAYVLQDSHYSWVVPYADPGMVVIASAIFILLPLKSFIGAAKEMFFYRVDQTVIEPIEKEAACIANQYDAKYKFRMVSIGRELNIEVNFLIEENRLLSIVEMDDIRRRIASEVSKMKKQHWININFTHEPLWL</sequence>
<dbReference type="Proteomes" id="UP001164472">
    <property type="component" value="Chromosome"/>
</dbReference>
<name>A0A9E8HKR2_9ALTE</name>
<keyword evidence="5 6" id="KW-0472">Membrane</keyword>
<feature type="transmembrane region" description="Helical" evidence="6">
    <location>
        <begin position="75"/>
        <end position="95"/>
    </location>
</feature>
<dbReference type="PROSITE" id="PS51257">
    <property type="entry name" value="PROKAR_LIPOPROTEIN"/>
    <property type="match status" value="1"/>
</dbReference>
<dbReference type="GO" id="GO:0006882">
    <property type="term" value="P:intracellular zinc ion homeostasis"/>
    <property type="evidence" value="ECO:0007669"/>
    <property type="project" value="TreeGrafter"/>
</dbReference>
<keyword evidence="4 6" id="KW-1133">Transmembrane helix</keyword>
<dbReference type="KEGG" id="asem:NNL22_15935"/>
<evidence type="ECO:0000256" key="6">
    <source>
        <dbReference type="SAM" id="Phobius"/>
    </source>
</evidence>
<dbReference type="GO" id="GO:0015086">
    <property type="term" value="F:cadmium ion transmembrane transporter activity"/>
    <property type="evidence" value="ECO:0007669"/>
    <property type="project" value="TreeGrafter"/>
</dbReference>
<proteinExistence type="predicted"/>
<dbReference type="GO" id="GO:0015093">
    <property type="term" value="F:ferrous iron transmembrane transporter activity"/>
    <property type="evidence" value="ECO:0007669"/>
    <property type="project" value="TreeGrafter"/>
</dbReference>
<evidence type="ECO:0000256" key="1">
    <source>
        <dbReference type="ARBA" id="ARBA00004141"/>
    </source>
</evidence>